<dbReference type="AlphaFoldDB" id="A0A7R7DN48"/>
<dbReference type="Pfam" id="PF16859">
    <property type="entry name" value="TetR_C_11"/>
    <property type="match status" value="1"/>
</dbReference>
<name>A0A7R7DN48_9ACTN</name>
<protein>
    <submittedName>
        <fullName evidence="7">TetR family transcriptional regulator</fullName>
    </submittedName>
</protein>
<keyword evidence="8" id="KW-1185">Reference proteome</keyword>
<dbReference type="InterPro" id="IPR050109">
    <property type="entry name" value="HTH-type_TetR-like_transc_reg"/>
</dbReference>
<keyword evidence="1" id="KW-0805">Transcription regulation</keyword>
<feature type="region of interest" description="Disordered" evidence="5">
    <location>
        <begin position="1"/>
        <end position="25"/>
    </location>
</feature>
<evidence type="ECO:0000256" key="3">
    <source>
        <dbReference type="ARBA" id="ARBA00023163"/>
    </source>
</evidence>
<evidence type="ECO:0000313" key="7">
    <source>
        <dbReference type="EMBL" id="BCJ34755.1"/>
    </source>
</evidence>
<dbReference type="InterPro" id="IPR001647">
    <property type="entry name" value="HTH_TetR"/>
</dbReference>
<organism evidence="7 8">
    <name type="scientific">Actinocatenispora thailandica</name>
    <dbReference type="NCBI Taxonomy" id="227318"/>
    <lineage>
        <taxon>Bacteria</taxon>
        <taxon>Bacillati</taxon>
        <taxon>Actinomycetota</taxon>
        <taxon>Actinomycetes</taxon>
        <taxon>Micromonosporales</taxon>
        <taxon>Micromonosporaceae</taxon>
        <taxon>Actinocatenispora</taxon>
    </lineage>
</organism>
<dbReference type="InterPro" id="IPR011075">
    <property type="entry name" value="TetR_C"/>
</dbReference>
<sequence length="205" mass="21366">MPGDSSHVDAGPTRRPHTGRRRNEAARRAILAAALRAAARSDAVPTVDAIAAEAGVGKQTIYRWWSGKHAVLLEALADSAAVQVPAPDTGTLLGDLTAFLTATFRGAGRPPVSTALRALAVAAQRTPDTATALRGFVEARREALRALLVRGVERAELPAATNLDVLVDQAYGLLWYRLLLGHAPLTDEAAASLAASLAGRPASGE</sequence>
<feature type="DNA-binding region" description="H-T-H motif" evidence="4">
    <location>
        <begin position="46"/>
        <end position="65"/>
    </location>
</feature>
<dbReference type="PANTHER" id="PTHR30055:SF148">
    <property type="entry name" value="TETR-FAMILY TRANSCRIPTIONAL REGULATOR"/>
    <property type="match status" value="1"/>
</dbReference>
<gene>
    <name evidence="7" type="ORF">Athai_22580</name>
</gene>
<keyword evidence="2 4" id="KW-0238">DNA-binding</keyword>
<evidence type="ECO:0000256" key="2">
    <source>
        <dbReference type="ARBA" id="ARBA00023125"/>
    </source>
</evidence>
<dbReference type="SUPFAM" id="SSF48498">
    <property type="entry name" value="Tetracyclin repressor-like, C-terminal domain"/>
    <property type="match status" value="1"/>
</dbReference>
<dbReference type="PANTHER" id="PTHR30055">
    <property type="entry name" value="HTH-TYPE TRANSCRIPTIONAL REGULATOR RUTR"/>
    <property type="match status" value="1"/>
</dbReference>
<evidence type="ECO:0000259" key="6">
    <source>
        <dbReference type="PROSITE" id="PS50977"/>
    </source>
</evidence>
<dbReference type="EMBL" id="AP023355">
    <property type="protein sequence ID" value="BCJ34755.1"/>
    <property type="molecule type" value="Genomic_DNA"/>
</dbReference>
<keyword evidence="3" id="KW-0804">Transcription</keyword>
<evidence type="ECO:0000256" key="4">
    <source>
        <dbReference type="PROSITE-ProRule" id="PRU00335"/>
    </source>
</evidence>
<dbReference type="InterPro" id="IPR036271">
    <property type="entry name" value="Tet_transcr_reg_TetR-rel_C_sf"/>
</dbReference>
<dbReference type="Pfam" id="PF00440">
    <property type="entry name" value="TetR_N"/>
    <property type="match status" value="1"/>
</dbReference>
<dbReference type="PROSITE" id="PS50977">
    <property type="entry name" value="HTH_TETR_2"/>
    <property type="match status" value="1"/>
</dbReference>
<dbReference type="Proteomes" id="UP000611640">
    <property type="component" value="Chromosome"/>
</dbReference>
<dbReference type="RefSeq" id="WP_203961437.1">
    <property type="nucleotide sequence ID" value="NZ_AP023355.1"/>
</dbReference>
<proteinExistence type="predicted"/>
<dbReference type="SUPFAM" id="SSF46689">
    <property type="entry name" value="Homeodomain-like"/>
    <property type="match status" value="1"/>
</dbReference>
<feature type="domain" description="HTH tetR-type" evidence="6">
    <location>
        <begin position="24"/>
        <end position="83"/>
    </location>
</feature>
<dbReference type="Gene3D" id="1.10.10.60">
    <property type="entry name" value="Homeodomain-like"/>
    <property type="match status" value="1"/>
</dbReference>
<evidence type="ECO:0000256" key="1">
    <source>
        <dbReference type="ARBA" id="ARBA00023015"/>
    </source>
</evidence>
<dbReference type="KEGG" id="atl:Athai_22580"/>
<evidence type="ECO:0000256" key="5">
    <source>
        <dbReference type="SAM" id="MobiDB-lite"/>
    </source>
</evidence>
<evidence type="ECO:0000313" key="8">
    <source>
        <dbReference type="Proteomes" id="UP000611640"/>
    </source>
</evidence>
<dbReference type="InterPro" id="IPR009057">
    <property type="entry name" value="Homeodomain-like_sf"/>
</dbReference>
<dbReference type="GO" id="GO:0000976">
    <property type="term" value="F:transcription cis-regulatory region binding"/>
    <property type="evidence" value="ECO:0007669"/>
    <property type="project" value="TreeGrafter"/>
</dbReference>
<dbReference type="GO" id="GO:0003700">
    <property type="term" value="F:DNA-binding transcription factor activity"/>
    <property type="evidence" value="ECO:0007669"/>
    <property type="project" value="TreeGrafter"/>
</dbReference>
<dbReference type="Gene3D" id="1.10.357.10">
    <property type="entry name" value="Tetracycline Repressor, domain 2"/>
    <property type="match status" value="1"/>
</dbReference>
<reference evidence="7 8" key="1">
    <citation type="submission" date="2020-08" db="EMBL/GenBank/DDBJ databases">
        <title>Whole genome shotgun sequence of Actinocatenispora thailandica NBRC 105041.</title>
        <authorList>
            <person name="Komaki H."/>
            <person name="Tamura T."/>
        </authorList>
    </citation>
    <scope>NUCLEOTIDE SEQUENCE [LARGE SCALE GENOMIC DNA]</scope>
    <source>
        <strain evidence="7 8">NBRC 105041</strain>
    </source>
</reference>
<accession>A0A7R7DN48</accession>